<dbReference type="Proteomes" id="UP001622370">
    <property type="component" value="Unassembled WGS sequence"/>
</dbReference>
<accession>A0ABW8QDQ0</accession>
<evidence type="ECO:0000313" key="2">
    <source>
        <dbReference type="Proteomes" id="UP001622370"/>
    </source>
</evidence>
<keyword evidence="2" id="KW-1185">Reference proteome</keyword>
<dbReference type="PROSITE" id="PS51257">
    <property type="entry name" value="PROKAR_LIPOPROTEIN"/>
    <property type="match status" value="1"/>
</dbReference>
<organism evidence="1 2">
    <name type="scientific">Capnocytophaga stomatis</name>
    <dbReference type="NCBI Taxonomy" id="1848904"/>
    <lineage>
        <taxon>Bacteria</taxon>
        <taxon>Pseudomonadati</taxon>
        <taxon>Bacteroidota</taxon>
        <taxon>Flavobacteriia</taxon>
        <taxon>Flavobacteriales</taxon>
        <taxon>Flavobacteriaceae</taxon>
        <taxon>Capnocytophaga</taxon>
    </lineage>
</organism>
<proteinExistence type="predicted"/>
<sequence>MMKKYISIIILSLLMTIGCTTNKCIQLKQEECDNCFVEITFFKKKDTIIGGNIILMKKINIKNTQVKGAEIKINYFHNKVLNDISVPLFFDEKLKKYQIFGEKDQLHTIFLYPFENKKIFYQLWVDIDTINFFGSHKSLKKYVSLAKPMSWQVSNGDVQSDKNVLIYDEEPFSEFKRKNPELLEFLTKGDSIELEVVSPVKQKYKFKAEW</sequence>
<evidence type="ECO:0000313" key="1">
    <source>
        <dbReference type="EMBL" id="MFK8294522.1"/>
    </source>
</evidence>
<evidence type="ECO:0008006" key="3">
    <source>
        <dbReference type="Google" id="ProtNLM"/>
    </source>
</evidence>
<dbReference type="RefSeq" id="WP_405254948.1">
    <property type="nucleotide sequence ID" value="NZ_JBJGWE010000013.1"/>
</dbReference>
<protein>
    <recommendedName>
        <fullName evidence="3">Lipoprotein</fullName>
    </recommendedName>
</protein>
<gene>
    <name evidence="1" type="ORF">ACI76L_12065</name>
</gene>
<name>A0ABW8QDQ0_9FLAO</name>
<reference evidence="1 2" key="1">
    <citation type="journal article" date="2016" name="Sci. Rep.">
        <title>Whole genome sequencing identifies a novel species of the genus Capnocytophaga isolated from dog and cat bite wounds in humans.</title>
        <authorList>
            <person name="Zangenah S."/>
            <person name="Abbasi N."/>
            <person name="Andersson A.F."/>
            <person name="Bergman P."/>
        </authorList>
    </citation>
    <scope>NUCLEOTIDE SEQUENCE [LARGE SCALE GENOMIC DNA]</scope>
    <source>
        <strain evidence="1 2">W5</strain>
    </source>
</reference>
<dbReference type="EMBL" id="JBJGWJ010000013">
    <property type="protein sequence ID" value="MFK8294522.1"/>
    <property type="molecule type" value="Genomic_DNA"/>
</dbReference>
<comment type="caution">
    <text evidence="1">The sequence shown here is derived from an EMBL/GenBank/DDBJ whole genome shotgun (WGS) entry which is preliminary data.</text>
</comment>